<evidence type="ECO:0000313" key="1">
    <source>
        <dbReference type="EMBL" id="RDH38509.1"/>
    </source>
</evidence>
<dbReference type="EMBL" id="KZ852033">
    <property type="protein sequence ID" value="RDH38509.1"/>
    <property type="molecule type" value="Genomic_DNA"/>
</dbReference>
<dbReference type="Proteomes" id="UP000253729">
    <property type="component" value="Unassembled WGS sequence"/>
</dbReference>
<proteinExistence type="predicted"/>
<gene>
    <name evidence="1" type="ORF">BDQ94DRAFT_165645</name>
</gene>
<sequence>MAKDAVLSRIAKGLGAYMEGFDGSTSSEIIVLTIRLKYEWQAAESLDKFPHTYVSCITEPSSLSFVRTRSLHRPCITIVVNLNNR</sequence>
<name>A0A3F3QHU6_9EURO</name>
<dbReference type="RefSeq" id="XP_026631531.1">
    <property type="nucleotide sequence ID" value="XM_026770366.1"/>
</dbReference>
<dbReference type="AlphaFoldDB" id="A0A3F3QHU6"/>
<dbReference type="GeneID" id="38138722"/>
<protein>
    <submittedName>
        <fullName evidence="1">Uncharacterized protein</fullName>
    </submittedName>
</protein>
<organism evidence="1 2">
    <name type="scientific">Aspergillus welwitschiae</name>
    <dbReference type="NCBI Taxonomy" id="1341132"/>
    <lineage>
        <taxon>Eukaryota</taxon>
        <taxon>Fungi</taxon>
        <taxon>Dikarya</taxon>
        <taxon>Ascomycota</taxon>
        <taxon>Pezizomycotina</taxon>
        <taxon>Eurotiomycetes</taxon>
        <taxon>Eurotiomycetidae</taxon>
        <taxon>Eurotiales</taxon>
        <taxon>Aspergillaceae</taxon>
        <taxon>Aspergillus</taxon>
        <taxon>Aspergillus subgen. Circumdati</taxon>
    </lineage>
</organism>
<reference evidence="1 2" key="1">
    <citation type="submission" date="2018-07" db="EMBL/GenBank/DDBJ databases">
        <title>The genomes of Aspergillus section Nigri reveals drivers in fungal speciation.</title>
        <authorList>
            <consortium name="DOE Joint Genome Institute"/>
            <person name="Vesth T.C."/>
            <person name="Nybo J."/>
            <person name="Theobald S."/>
            <person name="Brandl J."/>
            <person name="Frisvad J.C."/>
            <person name="Nielsen K.F."/>
            <person name="Lyhne E.K."/>
            <person name="Kogle M.E."/>
            <person name="Kuo A."/>
            <person name="Riley R."/>
            <person name="Clum A."/>
            <person name="Nolan M."/>
            <person name="Lipzen A."/>
            <person name="Salamov A."/>
            <person name="Henrissat B."/>
            <person name="Wiebenga A."/>
            <person name="De vries R.P."/>
            <person name="Grigoriev I.V."/>
            <person name="Mortensen U.H."/>
            <person name="Andersen M.R."/>
            <person name="Baker S.E."/>
        </authorList>
    </citation>
    <scope>NUCLEOTIDE SEQUENCE [LARGE SCALE GENOMIC DNA]</scope>
    <source>
        <strain evidence="1 2">CBS 139.54b</strain>
    </source>
</reference>
<accession>A0A3F3QHU6</accession>
<keyword evidence="2" id="KW-1185">Reference proteome</keyword>
<evidence type="ECO:0000313" key="2">
    <source>
        <dbReference type="Proteomes" id="UP000253729"/>
    </source>
</evidence>